<dbReference type="PANTHER" id="PTHR47074">
    <property type="entry name" value="BNAC02G40300D PROTEIN"/>
    <property type="match status" value="1"/>
</dbReference>
<dbReference type="Gene3D" id="3.30.420.10">
    <property type="entry name" value="Ribonuclease H-like superfamily/Ribonuclease H"/>
    <property type="match status" value="1"/>
</dbReference>
<reference evidence="2" key="2">
    <citation type="journal article" date="2024" name="Plant">
        <title>Genomic evolution and insights into agronomic trait innovations of Sesamum species.</title>
        <authorList>
            <person name="Miao H."/>
            <person name="Wang L."/>
            <person name="Qu L."/>
            <person name="Liu H."/>
            <person name="Sun Y."/>
            <person name="Le M."/>
            <person name="Wang Q."/>
            <person name="Wei S."/>
            <person name="Zheng Y."/>
            <person name="Lin W."/>
            <person name="Duan Y."/>
            <person name="Cao H."/>
            <person name="Xiong S."/>
            <person name="Wang X."/>
            <person name="Wei L."/>
            <person name="Li C."/>
            <person name="Ma Q."/>
            <person name="Ju M."/>
            <person name="Zhao R."/>
            <person name="Li G."/>
            <person name="Mu C."/>
            <person name="Tian Q."/>
            <person name="Mei H."/>
            <person name="Zhang T."/>
            <person name="Gao T."/>
            <person name="Zhang H."/>
        </authorList>
    </citation>
    <scope>NUCLEOTIDE SEQUENCE</scope>
    <source>
        <strain evidence="2">KEN1</strain>
    </source>
</reference>
<name>A0AAW2WEY5_9LAMI</name>
<accession>A0AAW2WEY5</accession>
<reference evidence="2" key="1">
    <citation type="submission" date="2020-06" db="EMBL/GenBank/DDBJ databases">
        <authorList>
            <person name="Li T."/>
            <person name="Hu X."/>
            <person name="Zhang T."/>
            <person name="Song X."/>
            <person name="Zhang H."/>
            <person name="Dai N."/>
            <person name="Sheng W."/>
            <person name="Hou X."/>
            <person name="Wei L."/>
        </authorList>
    </citation>
    <scope>NUCLEOTIDE SEQUENCE</scope>
    <source>
        <strain evidence="2">KEN1</strain>
        <tissue evidence="2">Leaf</tissue>
    </source>
</reference>
<protein>
    <recommendedName>
        <fullName evidence="1">RNase H type-1 domain-containing protein</fullName>
    </recommendedName>
</protein>
<dbReference type="CDD" id="cd06222">
    <property type="entry name" value="RNase_H_like"/>
    <property type="match status" value="1"/>
</dbReference>
<dbReference type="GO" id="GO:0004523">
    <property type="term" value="F:RNA-DNA hybrid ribonuclease activity"/>
    <property type="evidence" value="ECO:0007669"/>
    <property type="project" value="InterPro"/>
</dbReference>
<evidence type="ECO:0000259" key="1">
    <source>
        <dbReference type="Pfam" id="PF13456"/>
    </source>
</evidence>
<dbReference type="InterPro" id="IPR012337">
    <property type="entry name" value="RNaseH-like_sf"/>
</dbReference>
<gene>
    <name evidence="2" type="ORF">Slati_2473800</name>
</gene>
<organism evidence="2">
    <name type="scientific">Sesamum latifolium</name>
    <dbReference type="NCBI Taxonomy" id="2727402"/>
    <lineage>
        <taxon>Eukaryota</taxon>
        <taxon>Viridiplantae</taxon>
        <taxon>Streptophyta</taxon>
        <taxon>Embryophyta</taxon>
        <taxon>Tracheophyta</taxon>
        <taxon>Spermatophyta</taxon>
        <taxon>Magnoliopsida</taxon>
        <taxon>eudicotyledons</taxon>
        <taxon>Gunneridae</taxon>
        <taxon>Pentapetalae</taxon>
        <taxon>asterids</taxon>
        <taxon>lamiids</taxon>
        <taxon>Lamiales</taxon>
        <taxon>Pedaliaceae</taxon>
        <taxon>Sesamum</taxon>
    </lineage>
</organism>
<dbReference type="PANTHER" id="PTHR47074:SF11">
    <property type="entry name" value="REVERSE TRANSCRIPTASE-LIKE PROTEIN"/>
    <property type="match status" value="1"/>
</dbReference>
<dbReference type="InterPro" id="IPR002156">
    <property type="entry name" value="RNaseH_domain"/>
</dbReference>
<dbReference type="GO" id="GO:0003676">
    <property type="term" value="F:nucleic acid binding"/>
    <property type="evidence" value="ECO:0007669"/>
    <property type="project" value="InterPro"/>
</dbReference>
<dbReference type="AlphaFoldDB" id="A0AAW2WEY5"/>
<evidence type="ECO:0000313" key="2">
    <source>
        <dbReference type="EMBL" id="KAL0439908.1"/>
    </source>
</evidence>
<sequence>MAITQVGYRPSYTWRSIIAARDLLRSGCRWRIGSGHSVDVWKDPWIPRAPSLRLLTPNVHNLQNLQVSDLIVDSTREWNVELLNSLFWVEDCEVIQQIPLSFSPEPDLLIWHFSSNGLFSVKSAYHLAFLAAYPASSSASRHCSCNMWKAIWKAKVPNKINFDVSVLDNGAAMGLGVVARDSSGACLFWQSIRISRKDPAIIVEALAAREAINLARRHFWQWVILEGDCATLMEKLVADASDQSAISPFIFYFKTIAAELNYVSCSLVLRSSNSVADRLAKLAVNLEGNVSVIPPELNSLVFGDLPVE</sequence>
<dbReference type="InterPro" id="IPR036397">
    <property type="entry name" value="RNaseH_sf"/>
</dbReference>
<dbReference type="InterPro" id="IPR044730">
    <property type="entry name" value="RNase_H-like_dom_plant"/>
</dbReference>
<dbReference type="EMBL" id="JACGWN010000008">
    <property type="protein sequence ID" value="KAL0439908.1"/>
    <property type="molecule type" value="Genomic_DNA"/>
</dbReference>
<dbReference type="Pfam" id="PF13456">
    <property type="entry name" value="RVT_3"/>
    <property type="match status" value="1"/>
</dbReference>
<dbReference type="InterPro" id="IPR052929">
    <property type="entry name" value="RNase_H-like_EbsB-rel"/>
</dbReference>
<feature type="domain" description="RNase H type-1" evidence="1">
    <location>
        <begin position="161"/>
        <end position="283"/>
    </location>
</feature>
<proteinExistence type="predicted"/>
<dbReference type="SUPFAM" id="SSF53098">
    <property type="entry name" value="Ribonuclease H-like"/>
    <property type="match status" value="1"/>
</dbReference>
<comment type="caution">
    <text evidence="2">The sequence shown here is derived from an EMBL/GenBank/DDBJ whole genome shotgun (WGS) entry which is preliminary data.</text>
</comment>